<evidence type="ECO:0000256" key="1">
    <source>
        <dbReference type="ARBA" id="ARBA00022801"/>
    </source>
</evidence>
<reference evidence="6" key="1">
    <citation type="submission" date="2017-11" db="EMBL/GenBank/DDBJ databases">
        <authorList>
            <person name="Chan K.G."/>
            <person name="Lee L.S."/>
        </authorList>
    </citation>
    <scope>NUCLEOTIDE SEQUENCE [LARGE SCALE GENOMIC DNA]</scope>
    <source>
        <strain evidence="6">DSM 100970</strain>
    </source>
</reference>
<dbReference type="PROSITE" id="PS01095">
    <property type="entry name" value="GH18_1"/>
    <property type="match status" value="1"/>
</dbReference>
<name>A0A2I7N731_9NEIS</name>
<evidence type="ECO:0000256" key="3">
    <source>
        <dbReference type="RuleBase" id="RU000489"/>
    </source>
</evidence>
<organism evidence="5 6">
    <name type="scientific">Aquella oligotrophica</name>
    <dbReference type="NCBI Taxonomy" id="2067065"/>
    <lineage>
        <taxon>Bacteria</taxon>
        <taxon>Pseudomonadati</taxon>
        <taxon>Pseudomonadota</taxon>
        <taxon>Betaproteobacteria</taxon>
        <taxon>Neisseriales</taxon>
        <taxon>Neisseriaceae</taxon>
        <taxon>Aquella</taxon>
    </lineage>
</organism>
<dbReference type="GO" id="GO:0005975">
    <property type="term" value="P:carbohydrate metabolic process"/>
    <property type="evidence" value="ECO:0007669"/>
    <property type="project" value="InterPro"/>
</dbReference>
<keyword evidence="1 3" id="KW-0378">Hydrolase</keyword>
<dbReference type="GO" id="GO:0004553">
    <property type="term" value="F:hydrolase activity, hydrolyzing O-glycosyl compounds"/>
    <property type="evidence" value="ECO:0007669"/>
    <property type="project" value="InterPro"/>
</dbReference>
<evidence type="ECO:0000313" key="6">
    <source>
        <dbReference type="Proteomes" id="UP000236655"/>
    </source>
</evidence>
<dbReference type="Proteomes" id="UP000236655">
    <property type="component" value="Chromosome"/>
</dbReference>
<dbReference type="InterPro" id="IPR011583">
    <property type="entry name" value="Chitinase_II/V-like_cat"/>
</dbReference>
<dbReference type="KEGG" id="nba:CUN60_08090"/>
<dbReference type="SMART" id="SM00636">
    <property type="entry name" value="Glyco_18"/>
    <property type="match status" value="1"/>
</dbReference>
<evidence type="ECO:0000259" key="4">
    <source>
        <dbReference type="PROSITE" id="PS51910"/>
    </source>
</evidence>
<accession>A0A2I7N731</accession>
<dbReference type="EMBL" id="CP024847">
    <property type="protein sequence ID" value="AUR52254.1"/>
    <property type="molecule type" value="Genomic_DNA"/>
</dbReference>
<evidence type="ECO:0000256" key="2">
    <source>
        <dbReference type="ARBA" id="ARBA00023295"/>
    </source>
</evidence>
<dbReference type="Pfam" id="PF00704">
    <property type="entry name" value="Glyco_hydro_18"/>
    <property type="match status" value="1"/>
</dbReference>
<sequence>MKINKLTVIILKNKHNEGNKMKASLTKTITMSLFGSLLVSCNSGTANQATTPQNQTVDINGSELTQYANPNVLTSTSNASSSKVATSCLTATDLVFNTSSTVWYMSGSFKVKNICSNSEQIAGTKVILTGGKTNDSWTSGAFSVNSFSPWLGSSPNYTTTTSNNQLTLTINNTYNLAANQTITANFGYARNNVQLTTAGATVAVSGEITPTPSPTPTPTPSPTPVTTANLNIAVNSSALSSTCTQNKPCNITINLLNSNGSIYKNIATITNSTGSNNYSLQNLVPANYTLSVNGLPSDATVSYTPSSVVQLTAGQTAQAAVNLNLTNPVNNCLSATMNAPTASAWWVSGSFTINNSCNTIQQLKGTTIAVNSNSSSDIISSFQVNSTSPYFADFASVITSSNTALLTVVNSSATIAANGSLNVNFGYSPQGKLLTGNLIASINGATPVADSSLQLTVDSSGVANYCKASTPCNIPVVLSSQNGSFSKTLTTITTTTGKSIFNISNLNTGTYILSSNNLSTDLIASYTPSSNIQLAAGESKIMSVNYSIKPATTGTLGFTAINPQTSLFTQDSIPVTIAGTNGSSSIQAKFGQAQAVTLTAGSYSLSLNGLASASKGVYYKYPQPIANISVNNTTAIGNITASTESNLVSNTINITGLAAGDNVTLAFSDNKYAFNTETLTSTSESVTISNIYKFINGDTVTLSVITNNKYQAIAPLTISVTANKSYTINLVKVQTPSQQIVGYFETWMARATWESATYSLAKIPAYVGIIPIAFAKPDSSYTAGSYNYTGAGLGITATKDVTLGAIKLAQAKGQKLLLSVGGATYPNFGAINVPALMNLVKDLGIDGIDLDYEADTSGCSNLNTNSLSCPTDSQMINIINQLRTGLDQIQASTGRKMYLTAAVWSIGAYGTQAYPTTQYGPVGTKTALWVNPLKQVGSKFDMLFLMSYDAGNASTTGYKPLDALKAYKALYSGPVYLGVEVPPEAWGGNVTTPNQAVSYATSAAQLGGAGTMIWALQLQGTANGVSVNSMSYLQPICRLYNLTNCDEAIPLN</sequence>
<proteinExistence type="predicted"/>
<dbReference type="Gene3D" id="3.20.20.80">
    <property type="entry name" value="Glycosidases"/>
    <property type="match status" value="1"/>
</dbReference>
<gene>
    <name evidence="5" type="ORF">CUN60_08090</name>
</gene>
<evidence type="ECO:0000313" key="5">
    <source>
        <dbReference type="EMBL" id="AUR52254.1"/>
    </source>
</evidence>
<feature type="domain" description="GH18" evidence="4">
    <location>
        <begin position="738"/>
        <end position="1029"/>
    </location>
</feature>
<dbReference type="SUPFAM" id="SSF51445">
    <property type="entry name" value="(Trans)glycosidases"/>
    <property type="match status" value="1"/>
</dbReference>
<dbReference type="GO" id="GO:0008061">
    <property type="term" value="F:chitin binding"/>
    <property type="evidence" value="ECO:0007669"/>
    <property type="project" value="InterPro"/>
</dbReference>
<keyword evidence="2 3" id="KW-0326">Glycosidase</keyword>
<keyword evidence="6" id="KW-1185">Reference proteome</keyword>
<dbReference type="AlphaFoldDB" id="A0A2I7N731"/>
<dbReference type="PROSITE" id="PS51910">
    <property type="entry name" value="GH18_2"/>
    <property type="match status" value="1"/>
</dbReference>
<dbReference type="InterPro" id="IPR017853">
    <property type="entry name" value="GH"/>
</dbReference>
<dbReference type="InterPro" id="IPR001223">
    <property type="entry name" value="Glyco_hydro18_cat"/>
</dbReference>
<protein>
    <recommendedName>
        <fullName evidence="4">GH18 domain-containing protein</fullName>
    </recommendedName>
</protein>
<dbReference type="InterPro" id="IPR001579">
    <property type="entry name" value="Glyco_hydro_18_chit_AS"/>
</dbReference>